<dbReference type="SUPFAM" id="SSF53098">
    <property type="entry name" value="Ribonuclease H-like"/>
    <property type="match status" value="1"/>
</dbReference>
<dbReference type="InterPro" id="IPR001584">
    <property type="entry name" value="Integrase_cat-core"/>
</dbReference>
<protein>
    <submittedName>
        <fullName evidence="2">IS21 family transposase</fullName>
    </submittedName>
</protein>
<sequence>MFPYRKILELHGDDVSLRGIAMMTRHSRQKVTEVIQLAERKGVKLPLDDDITDPWLEDFLYPEKKQEVNGRHSMDFERIHKELSKPNVTLTLLHDEYVREAHSAKKIPYAYRTFAEHYHNYAMKHKATMRIWRKPGEVLEVDWAGTTLSVVDPDTGEKRKVYVFIATLPCSQLFYVEGAYNMDLFSWVRLHQHTFEYIGGTPQIIVPDNLKTGVTKHTSKELILNKTYAEMAAHYETVIMPARVRSPKDKASVEGSVNIVTTWIIQALRNVTCFSLEELNQEIWGKLETLNNRPFQNRPGSRWSAFLEEEKFALSPLPDTPYKLSTWRKAKVRPDYHITVNSMFYSVPHELIGKEVEIKVSSHVIEVYFNHMRVASHQILYGKFGQFSTLKEHMPDNHRLYVEQTPEEAMKWAAEVGPFASQIVTFILNQYNVEKQALNAVFTLKKLERTYSSYEIEHACKLVLEATNRPTVKSVQTMIKTVHKEDERKASEINSETTDEKYGFTRGASYFGGKKNESTKL</sequence>
<dbReference type="Proteomes" id="UP001597178">
    <property type="component" value="Unassembled WGS sequence"/>
</dbReference>
<evidence type="ECO:0000313" key="3">
    <source>
        <dbReference type="Proteomes" id="UP001597178"/>
    </source>
</evidence>
<accession>A0ABW3ZXV5</accession>
<dbReference type="NCBIfam" id="NF033546">
    <property type="entry name" value="transpos_IS21"/>
    <property type="match status" value="1"/>
</dbReference>
<dbReference type="InterPro" id="IPR012337">
    <property type="entry name" value="RNaseH-like_sf"/>
</dbReference>
<comment type="caution">
    <text evidence="2">The sequence shown here is derived from an EMBL/GenBank/DDBJ whole genome shotgun (WGS) entry which is preliminary data.</text>
</comment>
<feature type="domain" description="Integrase catalytic" evidence="1">
    <location>
        <begin position="131"/>
        <end position="311"/>
    </location>
</feature>
<dbReference type="Pfam" id="PF22483">
    <property type="entry name" value="Mu-transpos_C_2"/>
    <property type="match status" value="1"/>
</dbReference>
<name>A0ABW3ZXV5_9BACI</name>
<proteinExistence type="predicted"/>
<organism evidence="2 3">
    <name type="scientific">Lentibacillus salinarum</name>
    <dbReference type="NCBI Taxonomy" id="446820"/>
    <lineage>
        <taxon>Bacteria</taxon>
        <taxon>Bacillati</taxon>
        <taxon>Bacillota</taxon>
        <taxon>Bacilli</taxon>
        <taxon>Bacillales</taxon>
        <taxon>Bacillaceae</taxon>
        <taxon>Lentibacillus</taxon>
    </lineage>
</organism>
<keyword evidence="3" id="KW-1185">Reference proteome</keyword>
<gene>
    <name evidence="2" type="primary">istA</name>
    <name evidence="2" type="ORF">ACFQ4A_16635</name>
</gene>
<evidence type="ECO:0000313" key="2">
    <source>
        <dbReference type="EMBL" id="MFD1363255.1"/>
    </source>
</evidence>
<dbReference type="InterPro" id="IPR054353">
    <property type="entry name" value="IstA-like_C"/>
</dbReference>
<evidence type="ECO:0000259" key="1">
    <source>
        <dbReference type="PROSITE" id="PS50994"/>
    </source>
</evidence>
<dbReference type="PANTHER" id="PTHR35004">
    <property type="entry name" value="TRANSPOSASE RV3428C-RELATED"/>
    <property type="match status" value="1"/>
</dbReference>
<dbReference type="PANTHER" id="PTHR35004:SF8">
    <property type="entry name" value="TRANSPOSASE RV3428C-RELATED"/>
    <property type="match status" value="1"/>
</dbReference>
<dbReference type="PROSITE" id="PS50994">
    <property type="entry name" value="INTEGRASE"/>
    <property type="match status" value="1"/>
</dbReference>
<dbReference type="RefSeq" id="WP_382402509.1">
    <property type="nucleotide sequence ID" value="NZ_JBHTNH010000046.1"/>
</dbReference>
<dbReference type="EMBL" id="JBHTNH010000046">
    <property type="protein sequence ID" value="MFD1363255.1"/>
    <property type="molecule type" value="Genomic_DNA"/>
</dbReference>
<reference evidence="3" key="1">
    <citation type="journal article" date="2019" name="Int. J. Syst. Evol. Microbiol.">
        <title>The Global Catalogue of Microorganisms (GCM) 10K type strain sequencing project: providing services to taxonomists for standard genome sequencing and annotation.</title>
        <authorList>
            <consortium name="The Broad Institute Genomics Platform"/>
            <consortium name="The Broad Institute Genome Sequencing Center for Infectious Disease"/>
            <person name="Wu L."/>
            <person name="Ma J."/>
        </authorList>
    </citation>
    <scope>NUCLEOTIDE SEQUENCE [LARGE SCALE GENOMIC DNA]</scope>
    <source>
        <strain evidence="3">CCUG 54822</strain>
    </source>
</reference>